<dbReference type="SUPFAM" id="SSF110296">
    <property type="entry name" value="Oligoxyloglucan reducing end-specific cellobiohydrolase"/>
    <property type="match status" value="1"/>
</dbReference>
<reference evidence="4 5" key="1">
    <citation type="journal article" date="2021" name="ISME Commun">
        <title>Automated analysis of genomic sequences facilitates high-throughput and comprehensive description of bacteria.</title>
        <authorList>
            <person name="Hitch T.C.A."/>
        </authorList>
    </citation>
    <scope>NUCLEOTIDE SEQUENCE [LARGE SCALE GENOMIC DNA]</scope>
    <source>
        <strain evidence="4 5">Sanger_31</strain>
    </source>
</reference>
<dbReference type="NCBIfam" id="NF033846">
    <property type="entry name" value="Rumino_NPXTG"/>
    <property type="match status" value="1"/>
</dbReference>
<dbReference type="NCBIfam" id="TIGR01167">
    <property type="entry name" value="LPXTG_anchor"/>
    <property type="match status" value="1"/>
</dbReference>
<protein>
    <submittedName>
        <fullName evidence="4">NPXTG-anchored protein</fullName>
    </submittedName>
</protein>
<name>A0AAE3LI86_9FIRM</name>
<organism evidence="4 5">
    <name type="scientific">Hominimerdicola aceti</name>
    <dbReference type="NCBI Taxonomy" id="2981726"/>
    <lineage>
        <taxon>Bacteria</taxon>
        <taxon>Bacillati</taxon>
        <taxon>Bacillota</taxon>
        <taxon>Clostridia</taxon>
        <taxon>Eubacteriales</taxon>
        <taxon>Oscillospiraceae</taxon>
        <taxon>Hominimerdicola</taxon>
    </lineage>
</organism>
<gene>
    <name evidence="4" type="ORF">OCV57_09950</name>
</gene>
<dbReference type="InterPro" id="IPR007110">
    <property type="entry name" value="Ig-like_dom"/>
</dbReference>
<dbReference type="EMBL" id="JAOQJZ010000010">
    <property type="protein sequence ID" value="MCU6706245.1"/>
    <property type="molecule type" value="Genomic_DNA"/>
</dbReference>
<dbReference type="InterPro" id="IPR013783">
    <property type="entry name" value="Ig-like_fold"/>
</dbReference>
<feature type="domain" description="Ig-like" evidence="3">
    <location>
        <begin position="952"/>
        <end position="1062"/>
    </location>
</feature>
<comment type="caution">
    <text evidence="4">The sequence shown here is derived from an EMBL/GenBank/DDBJ whole genome shotgun (WGS) entry which is preliminary data.</text>
</comment>
<sequence>MKKRLLSIILTLCMVMSITPLNAFAVTEYGIWIGEEQVTSDKTWSKQGWKYDIQSKTLTLLGYNMATIGKRINGNSERPSRFGLIYVEGEQDLNIKLVGSIDLGDSPFSSQAATKYNESYSGIYAPDSNITIIGSGTFSAVTHDAAIYCSNLTIGDGTEQNATNVSCESFGACIIVKYNMIVNDYSTVWACANGPTVGMNGIYVEGSLYVNGTNTTVEGRATYRPVKGECTNYTHYRPKNLTSGGYFNNAGSTIAGIMVYGILTVDGSKVEGNVFKEIYKPQEYDSEYTSGLEAGGIVIKNNATVEGRNINPSTPGFMEYGVQVHHYAIKFLGRGRVRAGTEYVDYESVNRGFRKSGGNEITVSGRLKLYESDTCPADFKKFAQYGFGGYTEYYTENMDDIYIKDDNGRGKMSYFKDMHDYETFYLASGIDLKDIYEIDLDTNVPFDVNILSGDIKMNIDIKSGFELPKIIVYDGATLKLKTSPDKTYNFTYPIELKGGTIEFTNSAIVRGLNIVGEGKVIIDSGNYSGTLGDNVILQISGGSADFNDNGKAVDAKGNSVHKYTYVARGADGNEFIGSANTRQPPYDDFYGYNRSEIFHDGNKLHLWLKSQDSIYGVNAFKIKADGTLEDENTYFNLRYGTNILEHRIPFDPITLKYFVVKKNDVVTLKTMENEPSSLQDSDIRVEWYSVENDKRTKINAHGTSMYVGRMGNSDNGTHYQADVYYLGWDSKLNHSYTYDAYIFIDEPVFTAPDKFHLDKKAKFEVTNNTPNGAVRLKYLWEVSKDGGKTFTAIDGETSSVYEPTIESQMNGWQIRCKTWVSTGDGQKTEPTVFGPVTINFSEKAPVIVKHPQSGATNAPSQPKPVKPGEITIVIERYYFFNVEATGSEPLQYQWQESSDNGETFVDIPHTNDNSHSLKVRKENNGKLVRCVVSNEYGSVVSNAAKLTIYYSPEFTASLGNKTINSGEKATFTLPIAQGNPYGAEVIWQVSKDDGKTFADVTEADGTFSLDSKVVDGKEEWSTTFTTCATNISFNGYMYRCTVKNAENTDYVGTWVSEKATLTVIRNCEVDGHIFDEGTIISEPTCIDKGVKRFNCSECSQCKDEPINPLGHDWKEATCTAPKTCKRCQATEGEPIEHSFGDYISDENGHWKQCSECGTDSQKELHAYKWNTEDGEYWQECTICGYETKKSTILKISINGTDETCPLGDYEFTFALPEGCTDVTVGFRFAGDGTELAFTAKDDLYTAKVSASDLESGTMTVYASAKLKDGFVITGEKEVTVLENHVGGTATCTEKAKCKFCNKEYSDLDPTNHTGKPVWDFDSKEHEKKYDCCGEVTIEREPHEWNAGECTECGYKCTHSDGKATCTKKATCDICGSEYGDIDPNNHGKLTHIDKVDATHDKEGNIEYWYCEECGKYFGDKDGTKEIQKADTITDKLKDTPSDDKKDNSKPDNTKGDTNESKTDSSTAEKPKNDSSETKADSSTADKPKSEQKNPQTGSGSGMSLWLAMLLISGGAAMGIKKKHKK</sequence>
<evidence type="ECO:0000256" key="1">
    <source>
        <dbReference type="SAM" id="MobiDB-lite"/>
    </source>
</evidence>
<feature type="chain" id="PRO_5042075796" evidence="2">
    <location>
        <begin position="26"/>
        <end position="1525"/>
    </location>
</feature>
<evidence type="ECO:0000256" key="2">
    <source>
        <dbReference type="SAM" id="SignalP"/>
    </source>
</evidence>
<feature type="signal peptide" evidence="2">
    <location>
        <begin position="1"/>
        <end position="25"/>
    </location>
</feature>
<keyword evidence="5" id="KW-1185">Reference proteome</keyword>
<feature type="compositionally biased region" description="Basic and acidic residues" evidence="1">
    <location>
        <begin position="1431"/>
        <end position="1491"/>
    </location>
</feature>
<evidence type="ECO:0000259" key="3">
    <source>
        <dbReference type="PROSITE" id="PS50835"/>
    </source>
</evidence>
<proteinExistence type="predicted"/>
<keyword evidence="2" id="KW-0732">Signal</keyword>
<dbReference type="RefSeq" id="WP_267301404.1">
    <property type="nucleotide sequence ID" value="NZ_JAOQJZ010000010.1"/>
</dbReference>
<evidence type="ECO:0000313" key="4">
    <source>
        <dbReference type="EMBL" id="MCU6706245.1"/>
    </source>
</evidence>
<accession>A0AAE3LI86</accession>
<evidence type="ECO:0000313" key="5">
    <source>
        <dbReference type="Proteomes" id="UP001208131"/>
    </source>
</evidence>
<feature type="region of interest" description="Disordered" evidence="1">
    <location>
        <begin position="1431"/>
        <end position="1502"/>
    </location>
</feature>
<dbReference type="Gene3D" id="2.60.40.10">
    <property type="entry name" value="Immunoglobulins"/>
    <property type="match status" value="1"/>
</dbReference>
<dbReference type="PROSITE" id="PS50835">
    <property type="entry name" value="IG_LIKE"/>
    <property type="match status" value="2"/>
</dbReference>
<dbReference type="Proteomes" id="UP001208131">
    <property type="component" value="Unassembled WGS sequence"/>
</dbReference>
<feature type="domain" description="Ig-like" evidence="3">
    <location>
        <begin position="845"/>
        <end position="947"/>
    </location>
</feature>